<dbReference type="KEGG" id="cdes:C0J27_00555"/>
<protein>
    <submittedName>
        <fullName evidence="1">Uncharacterized protein</fullName>
    </submittedName>
</protein>
<dbReference type="Proteomes" id="UP000254834">
    <property type="component" value="Chromosome"/>
</dbReference>
<keyword evidence="2" id="KW-1185">Reference proteome</keyword>
<reference evidence="1 2" key="1">
    <citation type="submission" date="2017-12" db="EMBL/GenBank/DDBJ databases">
        <title>Chromulinavorax destructans is a abundant pathogen of dominant heterotrophic picoflagllates.</title>
        <authorList>
            <person name="Deeg C.M."/>
            <person name="Zimmer M."/>
            <person name="Suttle C.A."/>
        </authorList>
    </citation>
    <scope>NUCLEOTIDE SEQUENCE [LARGE SCALE GENOMIC DNA]</scope>
    <source>
        <strain evidence="1 2">SeV1</strain>
    </source>
</reference>
<accession>A0A345ZAC5</accession>
<dbReference type="EMBL" id="CP025544">
    <property type="protein sequence ID" value="AXK60242.1"/>
    <property type="molecule type" value="Genomic_DNA"/>
</dbReference>
<sequence length="144" mass="16366">MQTKLILNLIACVSFVDTIFTSQNAEIELAESFQTHGLVARVSSKKLFQDVDSQCEDDLENIFISREAVKIYFYLQDLDEVENCHSCTSESLDVIEDYCLVDTDEITMNASDHGQDFFNQKVITGDDMYTSLGLSYFDGEKEVE</sequence>
<evidence type="ECO:0000313" key="2">
    <source>
        <dbReference type="Proteomes" id="UP000254834"/>
    </source>
</evidence>
<proteinExistence type="predicted"/>
<name>A0A345ZAC5_9BACT</name>
<organism evidence="1 2">
    <name type="scientific">Candidatus Chromulinivorax destructor</name>
    <dbReference type="NCBI Taxonomy" id="2066483"/>
    <lineage>
        <taxon>Bacteria</taxon>
        <taxon>Candidatus Babelota</taxon>
        <taxon>Candidatus Babeliae</taxon>
        <taxon>Candidatus Babeliales</taxon>
        <taxon>Candidatus Chromulinivoraceae</taxon>
        <taxon>Candidatus Chromulinivorax</taxon>
    </lineage>
</organism>
<dbReference type="RefSeq" id="WP_115585257.1">
    <property type="nucleotide sequence ID" value="NZ_CP025544.1"/>
</dbReference>
<dbReference type="AlphaFoldDB" id="A0A345ZAC5"/>
<gene>
    <name evidence="1" type="ORF">C0J27_00555</name>
</gene>
<evidence type="ECO:0000313" key="1">
    <source>
        <dbReference type="EMBL" id="AXK60242.1"/>
    </source>
</evidence>